<dbReference type="FunFam" id="2.60.40.10:FF:000022">
    <property type="entry name" value="Cardiac titin"/>
    <property type="match status" value="1"/>
</dbReference>
<dbReference type="PROSITE" id="PS50835">
    <property type="entry name" value="IG_LIKE"/>
    <property type="match status" value="2"/>
</dbReference>
<dbReference type="SMART" id="SM00409">
    <property type="entry name" value="IG"/>
    <property type="match status" value="2"/>
</dbReference>
<keyword evidence="1" id="KW-0393">Immunoglobulin domain</keyword>
<protein>
    <recommendedName>
        <fullName evidence="2">Ig-like domain-containing protein</fullName>
    </recommendedName>
</protein>
<dbReference type="InterPro" id="IPR003599">
    <property type="entry name" value="Ig_sub"/>
</dbReference>
<dbReference type="GO" id="GO:0055013">
    <property type="term" value="P:cardiac muscle cell development"/>
    <property type="evidence" value="ECO:0007669"/>
    <property type="project" value="UniProtKB-ARBA"/>
</dbReference>
<dbReference type="InterPro" id="IPR013783">
    <property type="entry name" value="Ig-like_fold"/>
</dbReference>
<dbReference type="PANTHER" id="PTHR47633:SF4">
    <property type="entry name" value="MYOPALLADIN ISOFORM X1"/>
    <property type="match status" value="1"/>
</dbReference>
<feature type="domain" description="Ig-like" evidence="2">
    <location>
        <begin position="121"/>
        <end position="209"/>
    </location>
</feature>
<keyword evidence="4" id="KW-1185">Reference proteome</keyword>
<reference evidence="3" key="2">
    <citation type="submission" date="2025-09" db="UniProtKB">
        <authorList>
            <consortium name="Ensembl"/>
        </authorList>
    </citation>
    <scope>IDENTIFICATION</scope>
</reference>
<dbReference type="Pfam" id="PF07679">
    <property type="entry name" value="I-set"/>
    <property type="match status" value="2"/>
</dbReference>
<evidence type="ECO:0000259" key="2">
    <source>
        <dbReference type="PROSITE" id="PS50835"/>
    </source>
</evidence>
<dbReference type="InterPro" id="IPR007110">
    <property type="entry name" value="Ig-like_dom"/>
</dbReference>
<evidence type="ECO:0000313" key="3">
    <source>
        <dbReference type="Ensembl" id="ENSPMGP00000006511.1"/>
    </source>
</evidence>
<dbReference type="AlphaFoldDB" id="A0A3B3ZQA4"/>
<dbReference type="SUPFAM" id="SSF48726">
    <property type="entry name" value="Immunoglobulin"/>
    <property type="match status" value="2"/>
</dbReference>
<dbReference type="InterPro" id="IPR036179">
    <property type="entry name" value="Ig-like_dom_sf"/>
</dbReference>
<dbReference type="STRING" id="409849.ENSPMGP00000006511"/>
<proteinExistence type="predicted"/>
<dbReference type="FunFam" id="2.60.40.10:FF:000107">
    <property type="entry name" value="Myosin, light chain kinase a"/>
    <property type="match status" value="1"/>
</dbReference>
<dbReference type="InterPro" id="IPR013098">
    <property type="entry name" value="Ig_I-set"/>
</dbReference>
<evidence type="ECO:0000256" key="1">
    <source>
        <dbReference type="ARBA" id="ARBA00023319"/>
    </source>
</evidence>
<sequence>MRLGRTSVKLISQKCMHAIVPAEPPYFVESLEPMEVTSGDAVCLKCQVAGTPEISVSWFKADGKVRSSPTCKLEFSKGVACLKLSKVTKQDIGEYSCKAENKIGTASTSCKLNVLEAKTPPTFPKKITSLQETVGQPVRFECRVAGSSPIEVSWMKDGAALKQGAGLSMSYNDNTATLQIDHGEMRHCGEYTCVATNSVGTASCRAKLTLQGWSKYISRTSNFHIQLARAFSEFPLHKDLKSQYFCTF</sequence>
<dbReference type="SMART" id="SM00408">
    <property type="entry name" value="IGc2"/>
    <property type="match status" value="2"/>
</dbReference>
<dbReference type="Gene3D" id="2.60.40.10">
    <property type="entry name" value="Immunoglobulins"/>
    <property type="match status" value="2"/>
</dbReference>
<dbReference type="Proteomes" id="UP000261520">
    <property type="component" value="Unplaced"/>
</dbReference>
<dbReference type="Ensembl" id="ENSPMGT00000006928.1">
    <property type="protein sequence ID" value="ENSPMGP00000006511.1"/>
    <property type="gene ID" value="ENSPMGG00000005470.1"/>
</dbReference>
<feature type="domain" description="Ig-like" evidence="2">
    <location>
        <begin position="25"/>
        <end position="113"/>
    </location>
</feature>
<accession>A0A3B3ZQA4</accession>
<reference evidence="3" key="1">
    <citation type="submission" date="2025-08" db="UniProtKB">
        <authorList>
            <consortium name="Ensembl"/>
        </authorList>
    </citation>
    <scope>IDENTIFICATION</scope>
</reference>
<organism evidence="3 4">
    <name type="scientific">Periophthalmus magnuspinnatus</name>
    <dbReference type="NCBI Taxonomy" id="409849"/>
    <lineage>
        <taxon>Eukaryota</taxon>
        <taxon>Metazoa</taxon>
        <taxon>Chordata</taxon>
        <taxon>Craniata</taxon>
        <taxon>Vertebrata</taxon>
        <taxon>Euteleostomi</taxon>
        <taxon>Actinopterygii</taxon>
        <taxon>Neopterygii</taxon>
        <taxon>Teleostei</taxon>
        <taxon>Neoteleostei</taxon>
        <taxon>Acanthomorphata</taxon>
        <taxon>Gobiaria</taxon>
        <taxon>Gobiiformes</taxon>
        <taxon>Gobioidei</taxon>
        <taxon>Gobiidae</taxon>
        <taxon>Oxudercinae</taxon>
        <taxon>Periophthalmus</taxon>
    </lineage>
</organism>
<dbReference type="GO" id="GO:0003007">
    <property type="term" value="P:heart morphogenesis"/>
    <property type="evidence" value="ECO:0007669"/>
    <property type="project" value="UniProtKB-ARBA"/>
</dbReference>
<dbReference type="InterPro" id="IPR003598">
    <property type="entry name" value="Ig_sub2"/>
</dbReference>
<dbReference type="PANTHER" id="PTHR47633">
    <property type="entry name" value="IMMUNOGLOBULIN"/>
    <property type="match status" value="1"/>
</dbReference>
<name>A0A3B3ZQA4_9GOBI</name>
<evidence type="ECO:0000313" key="4">
    <source>
        <dbReference type="Proteomes" id="UP000261520"/>
    </source>
</evidence>